<feature type="region of interest" description="Disordered" evidence="2">
    <location>
        <begin position="635"/>
        <end position="660"/>
    </location>
</feature>
<dbReference type="Proteomes" id="UP001549111">
    <property type="component" value="Unassembled WGS sequence"/>
</dbReference>
<dbReference type="SUPFAM" id="SSF52540">
    <property type="entry name" value="P-loop containing nucleoside triphosphate hydrolases"/>
    <property type="match status" value="1"/>
</dbReference>
<feature type="domain" description="UvrD-like helicase C-terminal" evidence="3">
    <location>
        <begin position="930"/>
        <end position="974"/>
    </location>
</feature>
<name>A0A5C1Q6C2_9BURK</name>
<dbReference type="Proteomes" id="UP000323522">
    <property type="component" value="Chromosome"/>
</dbReference>
<dbReference type="InterPro" id="IPR027785">
    <property type="entry name" value="UvrD-like_helicase_C"/>
</dbReference>
<organism evidence="5 6">
    <name type="scientific">Sphaerotilus sulfidivorans</name>
    <dbReference type="NCBI Taxonomy" id="639200"/>
    <lineage>
        <taxon>Bacteria</taxon>
        <taxon>Pseudomonadati</taxon>
        <taxon>Pseudomonadota</taxon>
        <taxon>Betaproteobacteria</taxon>
        <taxon>Burkholderiales</taxon>
        <taxon>Sphaerotilaceae</taxon>
        <taxon>Sphaerotilus</taxon>
    </lineage>
</organism>
<dbReference type="GO" id="GO:0043138">
    <property type="term" value="F:3'-5' DNA helicase activity"/>
    <property type="evidence" value="ECO:0007669"/>
    <property type="project" value="TreeGrafter"/>
</dbReference>
<dbReference type="GO" id="GO:0000725">
    <property type="term" value="P:recombinational repair"/>
    <property type="evidence" value="ECO:0007669"/>
    <property type="project" value="TreeGrafter"/>
</dbReference>
<proteinExistence type="predicted"/>
<evidence type="ECO:0000256" key="2">
    <source>
        <dbReference type="SAM" id="MobiDB-lite"/>
    </source>
</evidence>
<dbReference type="OrthoDB" id="7066673at2"/>
<evidence type="ECO:0000259" key="3">
    <source>
        <dbReference type="Pfam" id="PF13538"/>
    </source>
</evidence>
<dbReference type="PANTHER" id="PTHR11070:SF2">
    <property type="entry name" value="ATP-DEPENDENT DNA HELICASE SRS2"/>
    <property type="match status" value="1"/>
</dbReference>
<dbReference type="EMBL" id="JBEPLS010000031">
    <property type="protein sequence ID" value="MET3606038.1"/>
    <property type="molecule type" value="Genomic_DNA"/>
</dbReference>
<keyword evidence="7" id="KW-1185">Reference proteome</keyword>
<evidence type="ECO:0000313" key="4">
    <source>
        <dbReference type="EMBL" id="MET3606038.1"/>
    </source>
</evidence>
<evidence type="ECO:0000313" key="6">
    <source>
        <dbReference type="Proteomes" id="UP000323522"/>
    </source>
</evidence>
<accession>A0A5C1Q6C2</accession>
<evidence type="ECO:0000313" key="7">
    <source>
        <dbReference type="Proteomes" id="UP001549111"/>
    </source>
</evidence>
<feature type="compositionally biased region" description="Acidic residues" evidence="2">
    <location>
        <begin position="635"/>
        <end position="647"/>
    </location>
</feature>
<dbReference type="RefSeq" id="WP_149504333.1">
    <property type="nucleotide sequence ID" value="NZ_CP035708.1"/>
</dbReference>
<dbReference type="InterPro" id="IPR027417">
    <property type="entry name" value="P-loop_NTPase"/>
</dbReference>
<dbReference type="Gene3D" id="3.40.50.300">
    <property type="entry name" value="P-loop containing nucleotide triphosphate hydrolases"/>
    <property type="match status" value="2"/>
</dbReference>
<dbReference type="AlphaFoldDB" id="A0A5C1Q6C2"/>
<dbReference type="GO" id="GO:0003677">
    <property type="term" value="F:DNA binding"/>
    <property type="evidence" value="ECO:0007669"/>
    <property type="project" value="InterPro"/>
</dbReference>
<gene>
    <name evidence="4" type="ORF">ABIC99_003873</name>
    <name evidence="5" type="ORF">EWH46_13340</name>
</gene>
<dbReference type="EMBL" id="CP035708">
    <property type="protein sequence ID" value="QEN01662.1"/>
    <property type="molecule type" value="Genomic_DNA"/>
</dbReference>
<dbReference type="InterPro" id="IPR000212">
    <property type="entry name" value="DNA_helicase_UvrD/REP"/>
</dbReference>
<dbReference type="PANTHER" id="PTHR11070">
    <property type="entry name" value="UVRD / RECB / PCRA DNA HELICASE FAMILY MEMBER"/>
    <property type="match status" value="1"/>
</dbReference>
<evidence type="ECO:0000313" key="5">
    <source>
        <dbReference type="EMBL" id="QEN01662.1"/>
    </source>
</evidence>
<dbReference type="GO" id="GO:0005829">
    <property type="term" value="C:cytosol"/>
    <property type="evidence" value="ECO:0007669"/>
    <property type="project" value="TreeGrafter"/>
</dbReference>
<reference evidence="4 7" key="2">
    <citation type="submission" date="2024-06" db="EMBL/GenBank/DDBJ databases">
        <title>Genomic Encyclopedia of Type Strains, Phase IV (KMG-IV): sequencing the most valuable type-strain genomes for metagenomic binning, comparative biology and taxonomic classification.</title>
        <authorList>
            <person name="Goeker M."/>
        </authorList>
    </citation>
    <scope>NUCLEOTIDE SEQUENCE [LARGE SCALE GENOMIC DNA]</scope>
    <source>
        <strain evidence="4 7">D-501</strain>
    </source>
</reference>
<protein>
    <recommendedName>
        <fullName evidence="1">DNA 3'-5' helicase II</fullName>
    </recommendedName>
</protein>
<dbReference type="GO" id="GO:0005524">
    <property type="term" value="F:ATP binding"/>
    <property type="evidence" value="ECO:0007669"/>
    <property type="project" value="InterPro"/>
</dbReference>
<evidence type="ECO:0000256" key="1">
    <source>
        <dbReference type="ARBA" id="ARBA00034923"/>
    </source>
</evidence>
<dbReference type="KEGG" id="snn:EWH46_13340"/>
<sequence length="1001" mass="110958">MALSDGNKREYTAEELAVLAGVIDYADRMLYEDKHLNVLGGMADSYGYVATSLAPAYRLLRKNAYAKTVVIDTELQGRLTFRLSPNEATYPNSSSGYCTPHSPQGRLVTFVQPGYESRSKLWGDYRVVEVRSFERFGGPEFEPNVRNFLRMGVTGDEGAGSVQDLRGYLERLRKPKPKAPEPKPEAQVEQPGVVEPEVPATIAPPPVEIPIAEFAVIDEPDSEPADVLAETDDEWNPDSPPAKLEDYYGLSERFFTHQTIEQNQIIARSPIGPMFVEGVAGSGKTSAALGRTKMLTTFNAANVVDERIFRDILGQGQDYWSAEYAGQFSQESCVGFVRTGELIQYLQETCRRIDLPDLPVHEFKELQTRLRDHRKLTYSPVAGRRWVGLPQSRDGHEATTMAWLRATDQAMARRLADLMLESLPTLAEIESQYQEQERPKVDRVMAPALGALRARIAELADELRDPPREGAFALDRLALRLVNVISDVRKQVMGSKLIWTIVAGETLFAADENSLARQLIAKKAALFLRTGQRLVFVDGAGPIDQSIQLRTLAGEPVVWGDDTKGQLDAGQVLVRDASGQNFRGVVSDVGHLFLRLLPEATDRIYVLQEGSLRRLPRDVGWGRVKLKLMAVEAERADEDEAEEDGEAVQEPQQPGQPRYATPDTVFHRFVRRSLLRPLAALPDLYLDVLTASAKHFPKPELAKKIKAQLAQFKLADDDIDLLLCVGHLLSRGLKQGGLPALREATFYQAVFVDEVQDFTEQQVFLMVEQANPKYRAITVVGDLAQKLHHGSTIDVRACFPGHSVASAKLTENLRQTDAPGLALFSAIFRAQFHGDPMPSDVLLARVAETDSPIARPQLVACPKEADMDAAIIETLRAARRHQTVAVLFPTAVQASASFQRLDARLRELLIDAELSEKVNLARRHVRHFADVANAKGLEFDVVVIANVDRFDLSDPSQVNRLYVGVTRARRSLALLSRKASPSPKLAELMATFDSHSASGAQ</sequence>
<dbReference type="Pfam" id="PF13538">
    <property type="entry name" value="UvrD_C_2"/>
    <property type="match status" value="1"/>
</dbReference>
<reference evidence="5 6" key="1">
    <citation type="submission" date="2019-02" db="EMBL/GenBank/DDBJ databases">
        <title>Complete Genome Sequence and Methylome Analysis of Sphaerotilus natans subsp. sulfidivorans D-507.</title>
        <authorList>
            <person name="Fomenkov A."/>
            <person name="Gridneva E."/>
            <person name="Smolyakov D."/>
            <person name="Dubinina G."/>
            <person name="Vincze T."/>
            <person name="Grabovich M."/>
            <person name="Roberts R.J."/>
        </authorList>
    </citation>
    <scope>NUCLEOTIDE SEQUENCE [LARGE SCALE GENOMIC DNA]</scope>
    <source>
        <strain evidence="5 6">D-507</strain>
    </source>
</reference>